<evidence type="ECO:0000256" key="1">
    <source>
        <dbReference type="ARBA" id="ARBA00006479"/>
    </source>
</evidence>
<dbReference type="PANTHER" id="PTHR18964">
    <property type="entry name" value="ROK (REPRESSOR, ORF, KINASE) FAMILY"/>
    <property type="match status" value="1"/>
</dbReference>
<dbReference type="GO" id="GO:0003677">
    <property type="term" value="F:DNA binding"/>
    <property type="evidence" value="ECO:0007669"/>
    <property type="project" value="UniProtKB-KW"/>
</dbReference>
<organism evidence="6 7">
    <name type="scientific">Chelonobacter oris</name>
    <dbReference type="NCBI Taxonomy" id="505317"/>
    <lineage>
        <taxon>Bacteria</taxon>
        <taxon>Pseudomonadati</taxon>
        <taxon>Pseudomonadota</taxon>
        <taxon>Gammaproteobacteria</taxon>
        <taxon>Pasteurellales</taxon>
        <taxon>Pasteurellaceae</taxon>
        <taxon>Chelonobacter</taxon>
    </lineage>
</organism>
<reference evidence="6 7" key="1">
    <citation type="submission" date="2014-11" db="EMBL/GenBank/DDBJ databases">
        <title>Draft genome sequence of Chelonobacter oris 1662T, associated with respiratory disease in Hermann's Tortoises.</title>
        <authorList>
            <person name="Kudirkiene E."/>
            <person name="Hansen M.J."/>
            <person name="Bojesen A.M."/>
        </authorList>
    </citation>
    <scope>NUCLEOTIDE SEQUENCE [LARGE SCALE GENOMIC DNA]</scope>
    <source>
        <strain evidence="6 7">1662</strain>
    </source>
</reference>
<gene>
    <name evidence="6" type="ORF">OA57_04945</name>
</gene>
<protein>
    <submittedName>
        <fullName evidence="6">Transcriptional regulator</fullName>
    </submittedName>
</protein>
<keyword evidence="7" id="KW-1185">Reference proteome</keyword>
<dbReference type="Pfam" id="PF00480">
    <property type="entry name" value="ROK"/>
    <property type="match status" value="1"/>
</dbReference>
<proteinExistence type="inferred from homology"/>
<sequence>MNNPIQIVNVDFVKQANGALVYRLIDRHGPISRIQVSEMSGLAAASVTKITRNLLRFGLVKEMEPQESTGGRRAISIVAEREKFATVLIRLGRTSVTVATMNLATEVLFKQKYQLQIKQSLAQLEHYLLDLIKEAVAKYLQSGGQIIACGITVPGFVDQKTNTIHFMPQLNLKKPWKLAEQIQQAINLPVFVGHDVRALALAESYFGKTKTCNDSILLRIHRGVAAGIILNKELFSGSKNNLGEIGHTQVDPLGRPCKCGHFGCLETLVSNPAIEDTVRQLLEQGHHSEWVSLERCDLDSICRAVNQGDPLLVELFQKIGRHIGQVLAVCINVLNPEKIILSGQITQAQKILFPAIEKALQAMALAEFVKHTALEASELEHDDIIGAFALIKRALWNGELLVQLLEE</sequence>
<dbReference type="InterPro" id="IPR000600">
    <property type="entry name" value="ROK"/>
</dbReference>
<dbReference type="FunFam" id="1.10.10.10:FF:000045">
    <property type="entry name" value="ROK family transcriptional regulator"/>
    <property type="match status" value="1"/>
</dbReference>
<dbReference type="Proteomes" id="UP000030380">
    <property type="component" value="Unassembled WGS sequence"/>
</dbReference>
<accession>A0A0A3ASK3</accession>
<evidence type="ECO:0000256" key="2">
    <source>
        <dbReference type="ARBA" id="ARBA00023015"/>
    </source>
</evidence>
<dbReference type="STRING" id="505317.OA57_04945"/>
<dbReference type="EMBL" id="JSUM01000006">
    <property type="protein sequence ID" value="KGQ70707.1"/>
    <property type="molecule type" value="Genomic_DNA"/>
</dbReference>
<dbReference type="RefSeq" id="WP_034614210.1">
    <property type="nucleotide sequence ID" value="NZ_JSUM01000006.1"/>
</dbReference>
<keyword evidence="3" id="KW-0238">DNA-binding</keyword>
<dbReference type="Gene3D" id="3.30.420.40">
    <property type="match status" value="2"/>
</dbReference>
<dbReference type="GO" id="GO:0006355">
    <property type="term" value="P:regulation of DNA-templated transcription"/>
    <property type="evidence" value="ECO:0007669"/>
    <property type="project" value="UniProtKB-ARBA"/>
</dbReference>
<evidence type="ECO:0000256" key="5">
    <source>
        <dbReference type="ARBA" id="ARBA00023277"/>
    </source>
</evidence>
<keyword evidence="4" id="KW-0804">Transcription</keyword>
<dbReference type="InterPro" id="IPR036390">
    <property type="entry name" value="WH_DNA-bd_sf"/>
</dbReference>
<evidence type="ECO:0000313" key="6">
    <source>
        <dbReference type="EMBL" id="KGQ70707.1"/>
    </source>
</evidence>
<dbReference type="InterPro" id="IPR043129">
    <property type="entry name" value="ATPase_NBD"/>
</dbReference>
<dbReference type="PANTHER" id="PTHR18964:SF175">
    <property type="entry name" value="N-ACETYLGLUCOSAMINE REPRESSOR"/>
    <property type="match status" value="1"/>
</dbReference>
<name>A0A0A3ASK3_9PAST</name>
<evidence type="ECO:0000256" key="4">
    <source>
        <dbReference type="ARBA" id="ARBA00023163"/>
    </source>
</evidence>
<comment type="similarity">
    <text evidence="1">Belongs to the ROK (NagC/XylR) family.</text>
</comment>
<keyword evidence="5" id="KW-0119">Carbohydrate metabolism</keyword>
<keyword evidence="2" id="KW-0805">Transcription regulation</keyword>
<comment type="caution">
    <text evidence="6">The sequence shown here is derived from an EMBL/GenBank/DDBJ whole genome shotgun (WGS) entry which is preliminary data.</text>
</comment>
<evidence type="ECO:0000256" key="3">
    <source>
        <dbReference type="ARBA" id="ARBA00023125"/>
    </source>
</evidence>
<evidence type="ECO:0000313" key="7">
    <source>
        <dbReference type="Proteomes" id="UP000030380"/>
    </source>
</evidence>
<dbReference type="OrthoDB" id="3189808at2"/>
<dbReference type="AlphaFoldDB" id="A0A0A3ASK3"/>
<dbReference type="SUPFAM" id="SSF46785">
    <property type="entry name" value="Winged helix' DNA-binding domain"/>
    <property type="match status" value="1"/>
</dbReference>
<dbReference type="InterPro" id="IPR036388">
    <property type="entry name" value="WH-like_DNA-bd_sf"/>
</dbReference>
<dbReference type="SUPFAM" id="SSF53067">
    <property type="entry name" value="Actin-like ATPase domain"/>
    <property type="match status" value="1"/>
</dbReference>
<dbReference type="Gene3D" id="1.10.10.10">
    <property type="entry name" value="Winged helix-like DNA-binding domain superfamily/Winged helix DNA-binding domain"/>
    <property type="match status" value="1"/>
</dbReference>